<gene>
    <name evidence="4" type="ORF">TeGR_g8446</name>
</gene>
<feature type="region of interest" description="Disordered" evidence="1">
    <location>
        <begin position="1477"/>
        <end position="1501"/>
    </location>
</feature>
<evidence type="ECO:0000259" key="3">
    <source>
        <dbReference type="PROSITE" id="PS50211"/>
    </source>
</evidence>
<feature type="compositionally biased region" description="Polar residues" evidence="1">
    <location>
        <begin position="535"/>
        <end position="547"/>
    </location>
</feature>
<feature type="compositionally biased region" description="Basic and acidic residues" evidence="1">
    <location>
        <begin position="1349"/>
        <end position="1362"/>
    </location>
</feature>
<feature type="compositionally biased region" description="Polar residues" evidence="1">
    <location>
        <begin position="855"/>
        <end position="864"/>
    </location>
</feature>
<dbReference type="SMART" id="SM00799">
    <property type="entry name" value="DENN"/>
    <property type="match status" value="1"/>
</dbReference>
<name>A0ABQ6M7S1_9STRA</name>
<feature type="compositionally biased region" description="Low complexity" evidence="1">
    <location>
        <begin position="152"/>
        <end position="173"/>
    </location>
</feature>
<evidence type="ECO:0008006" key="6">
    <source>
        <dbReference type="Google" id="ProtNLM"/>
    </source>
</evidence>
<dbReference type="InterPro" id="IPR036390">
    <property type="entry name" value="WH_DNA-bd_sf"/>
</dbReference>
<feature type="compositionally biased region" description="Polar residues" evidence="1">
    <location>
        <begin position="902"/>
        <end position="916"/>
    </location>
</feature>
<dbReference type="Pfam" id="PF03456">
    <property type="entry name" value="uDENN"/>
    <property type="match status" value="1"/>
</dbReference>
<dbReference type="EMBL" id="BRYB01002526">
    <property type="protein sequence ID" value="GMI21107.1"/>
    <property type="molecule type" value="Genomic_DNA"/>
</dbReference>
<feature type="compositionally biased region" description="Basic and acidic residues" evidence="1">
    <location>
        <begin position="1261"/>
        <end position="1280"/>
    </location>
</feature>
<feature type="domain" description="UDENN" evidence="3">
    <location>
        <begin position="524"/>
        <end position="942"/>
    </location>
</feature>
<reference evidence="4 5" key="1">
    <citation type="journal article" date="2023" name="Commun. Biol.">
        <title>Genome analysis of Parmales, the sister group of diatoms, reveals the evolutionary specialization of diatoms from phago-mixotrophs to photoautotrophs.</title>
        <authorList>
            <person name="Ban H."/>
            <person name="Sato S."/>
            <person name="Yoshikawa S."/>
            <person name="Yamada K."/>
            <person name="Nakamura Y."/>
            <person name="Ichinomiya M."/>
            <person name="Sato N."/>
            <person name="Blanc-Mathieu R."/>
            <person name="Endo H."/>
            <person name="Kuwata A."/>
            <person name="Ogata H."/>
        </authorList>
    </citation>
    <scope>NUCLEOTIDE SEQUENCE [LARGE SCALE GENOMIC DNA]</scope>
</reference>
<protein>
    <recommendedName>
        <fullName evidence="6">UDENN domain-containing protein</fullName>
    </recommendedName>
</protein>
<dbReference type="Gene3D" id="3.40.50.11500">
    <property type="match status" value="1"/>
</dbReference>
<sequence>MASPARLAEHFAQVGLSPSPTLCNDSTCSPAALGQQWRDAIVDVVAVREDKGEVGPQGFERASPPLPGSNVSLFIRRRSSLPLEDQDSYSHISDIAVVRKSTFDNNLMAVHDAISKFPASTPATPLPNSPSPKPSSRSVPPPSSSCPITNFSTGSTATAASGSAADESSNSPAPSAPSAPPSTNWTLLTLTISGLSADLSPAPSPFPRPSNALYVAVLASRLKSRHTSLGPRKLRFHVPPALLDLAILDESSGRIPYGYELLPRDITDSDKTVRFAKKLSPALGLCDQLFTASTMDSYPRHPYTRSFVPSFPLPAAELPSFVFPSGGGRLLHKRSRNAPLPSRFDFVFTGLDGNRMYASALLFHERLSDEKVDELAAKFDGTWHVPDPSPDDPQRSTDLALNESRGIAKVLIDNLEVKDRTYHLKSYPNCFLATEAITFVAENFTSNSRPLAISKLNGLIRAGLVSHVTNEHLMEDSYLFFRFTGDAVQSKLSVFRRESLTPISTTYASSLGPGPGSAPNTPLSAAPPSSPPPKQRTTQSWRTWFSPSGTERRTSSSVERRTSSSDPTHATPSSSASSTSPPPPSLHPPRPPAAAAAAAEDRLYAPKVLVILSTKPLFRAFSSFLSQLYQISLSSSPAPLERHIASFLQHIPPPPMSSHRPYNIHLDLALIPLSENGIPTRASTLPPIVIPPPTLPNAALPFLDLDFITIFRALSTQNILRVFTVLLREGRVLLLSSCGAMLTETCEIFRALLFPLDWQCCYVPRLPEALLGALDAPGGYLVGLLTSSISSENSVARTHMGVIGEGGALDSLIRQQLQEGVCVVSLDHDVVMMGEIKEDALADVISKTTIVPSGDFLSQQASPSHETDRDSIVDQTPPPTPTPPLSALPNPPDVVKSPPFVSMSTPNSAQTLSSSGQRRRSSAINLDQVVFRDDGPQPGRKALQKLSNRLDKIREDALMALNASSLPLTVEDRYNYSSAFSFSTPPSFVGDDESDGPTSSDDESAAYHTASQKAVERQRRNVDRVATSIRDAFIRFMCHPHSLGSYAAYINNTSKSDVAMITEYRDVVAAAKDGSKAIPPSPSLGPVIPAVPTSDSAAASPLDLAASTEAASSPLPGQPNLDPPRPLGFYEVFDEDAFIRCSPLHGKNLRRVLVGTQMFTQLVEERYEINVRRLAIESGADRFSASLSPFPGREAALFFERCCIECRKKAMEKKSLAAKTTQQAISLLKYPALSQQNRNLSSQSLTITESVGKSMKRRERREKEARRELEEEKKQDKSRDEEVDFDASAASSNGCDAAACADSTAIKAVKIVGTTGAGFAVGLIGGPIGAVIGGVIGSGIAAASVAGGGKREGGSGERDEERRRRRRERRRLRKEKERRQEEAGAPQSLVRTTSLPKVQPTIVSRAQVHEALGMGGQKKLRAPQPICVPGASSIALASNSGFKTFAYKSWPLLDENLLAIDGAAIPPILKKLQALSVEGGSGGKSDPNEEAHKRGSKSMRDGLVAVGDGKGVDSETAALEAHMSVHALYLLQVPSRISSRHNAIGQLRELMAALGLLQKLQSVGLQHSLTGGLTCMLADESIWRTVLVCVGGIQSELAAMIAVCKTLPILILGTSADEKADFLVQSKQRAKTLSTLTEAVTATKRIAHSLFKSMRQANVGCSQMTLAHYLKSVGGDAGEGGGGGGLSLGGAARTSSTDGASGSGLLRAATLNRGASEASADKDGNSNAVNSSVISIDNVLAVKSSVGPAAVLHKIGIVDEDGAGELSGTVQAMRSFKMDKLVEAGVEFVRQTACNSQLSDSLLEAAGICANVDQGLRAKEMEMYWSNRMGKGSSVGLSGMMEGGRAPPSTPTRAGAASGWGDVAEERESRPSAGIAAADDSSVRTAVAEESRFAAQCMWNYKKCACGCAIMDEEIMDLWEQEDKKKEIKKVKERLMIIGGLSSGSSSRPASMRRNSRGALVGLDGQDGWSLDDMKICVNCPACGREYEPTLYFDTVTFSSDEGGGLKNVAEACSSVSYLPVSVMSVLWRVVSALHGRRSTTSPSWLLLNKPQLFHNMAWWSARCPSVPAHIHSPLVTVAWKRSVARWKAMRELERARETEEEGMGGVLPLPPSLVKLGKKGSASSYGSGGSGGGGGGGGGGGWMKVEELFEEEGGGGGEFARC</sequence>
<proteinExistence type="predicted"/>
<feature type="compositionally biased region" description="Pro residues" evidence="1">
    <location>
        <begin position="876"/>
        <end position="892"/>
    </location>
</feature>
<organism evidence="4 5">
    <name type="scientific">Tetraparma gracilis</name>
    <dbReference type="NCBI Taxonomy" id="2962635"/>
    <lineage>
        <taxon>Eukaryota</taxon>
        <taxon>Sar</taxon>
        <taxon>Stramenopiles</taxon>
        <taxon>Ochrophyta</taxon>
        <taxon>Bolidophyceae</taxon>
        <taxon>Parmales</taxon>
        <taxon>Triparmaceae</taxon>
        <taxon>Tetraparma</taxon>
    </lineage>
</organism>
<feature type="compositionally biased region" description="Basic residues" evidence="1">
    <location>
        <begin position="1363"/>
        <end position="1373"/>
    </location>
</feature>
<feature type="compositionally biased region" description="Basic and acidic residues" evidence="1">
    <location>
        <begin position="550"/>
        <end position="563"/>
    </location>
</feature>
<dbReference type="InterPro" id="IPR001194">
    <property type="entry name" value="cDENN_dom"/>
</dbReference>
<dbReference type="PROSITE" id="PS50211">
    <property type="entry name" value="DENN"/>
    <property type="match status" value="1"/>
</dbReference>
<dbReference type="Pfam" id="PF00610">
    <property type="entry name" value="DEP"/>
    <property type="match status" value="1"/>
</dbReference>
<dbReference type="InterPro" id="IPR043153">
    <property type="entry name" value="DENN_C"/>
</dbReference>
<feature type="domain" description="DEP" evidence="2">
    <location>
        <begin position="411"/>
        <end position="485"/>
    </location>
</feature>
<feature type="region of interest" description="Disordered" evidence="1">
    <location>
        <begin position="2119"/>
        <end position="2144"/>
    </location>
</feature>
<feature type="region of interest" description="Disordered" evidence="1">
    <location>
        <begin position="1343"/>
        <end position="1391"/>
    </location>
</feature>
<dbReference type="Proteomes" id="UP001165060">
    <property type="component" value="Unassembled WGS sequence"/>
</dbReference>
<dbReference type="PROSITE" id="PS50186">
    <property type="entry name" value="DEP"/>
    <property type="match status" value="1"/>
</dbReference>
<keyword evidence="5" id="KW-1185">Reference proteome</keyword>
<dbReference type="Gene3D" id="1.10.10.10">
    <property type="entry name" value="Winged helix-like DNA-binding domain superfamily/Winged helix DNA-binding domain"/>
    <property type="match status" value="1"/>
</dbReference>
<accession>A0ABQ6M7S1</accession>
<evidence type="ECO:0000313" key="5">
    <source>
        <dbReference type="Proteomes" id="UP001165060"/>
    </source>
</evidence>
<feature type="region of interest" description="Disordered" evidence="1">
    <location>
        <begin position="855"/>
        <end position="942"/>
    </location>
</feature>
<evidence type="ECO:0000256" key="1">
    <source>
        <dbReference type="SAM" id="MobiDB-lite"/>
    </source>
</evidence>
<feature type="compositionally biased region" description="Gly residues" evidence="1">
    <location>
        <begin position="2127"/>
        <end position="2143"/>
    </location>
</feature>
<feature type="region of interest" description="Disordered" evidence="1">
    <location>
        <begin position="1244"/>
        <end position="1285"/>
    </location>
</feature>
<feature type="compositionally biased region" description="Pro residues" evidence="1">
    <location>
        <begin position="124"/>
        <end position="144"/>
    </location>
</feature>
<dbReference type="InterPro" id="IPR005113">
    <property type="entry name" value="uDENN_dom"/>
</dbReference>
<evidence type="ECO:0000259" key="2">
    <source>
        <dbReference type="PROSITE" id="PS50186"/>
    </source>
</evidence>
<feature type="compositionally biased region" description="Acidic residues" evidence="1">
    <location>
        <begin position="990"/>
        <end position="1004"/>
    </location>
</feature>
<dbReference type="InterPro" id="IPR037516">
    <property type="entry name" value="Tripartite_DENN"/>
</dbReference>
<feature type="compositionally biased region" description="Low complexity" evidence="1">
    <location>
        <begin position="564"/>
        <end position="579"/>
    </location>
</feature>
<feature type="region of interest" description="Disordered" evidence="1">
    <location>
        <begin position="1839"/>
        <end position="1877"/>
    </location>
</feature>
<feature type="compositionally biased region" description="Low complexity" evidence="1">
    <location>
        <begin position="517"/>
        <end position="527"/>
    </location>
</feature>
<comment type="caution">
    <text evidence="4">The sequence shown here is derived from an EMBL/GenBank/DDBJ whole genome shotgun (WGS) entry which is preliminary data.</text>
</comment>
<dbReference type="PANTHER" id="PTHR12296:SF21">
    <property type="entry name" value="DENN DOMAIN-CONTAINING PROTEIN 3"/>
    <property type="match status" value="1"/>
</dbReference>
<dbReference type="InterPro" id="IPR000591">
    <property type="entry name" value="DEP_dom"/>
</dbReference>
<feature type="compositionally biased region" description="Pro residues" evidence="1">
    <location>
        <begin position="580"/>
        <end position="592"/>
    </location>
</feature>
<dbReference type="InterPro" id="IPR051696">
    <property type="entry name" value="DENN_Domain_GEFs"/>
</dbReference>
<feature type="non-terminal residue" evidence="4">
    <location>
        <position position="2163"/>
    </location>
</feature>
<dbReference type="SUPFAM" id="SSF46785">
    <property type="entry name" value="Winged helix' DNA-binding domain"/>
    <property type="match status" value="1"/>
</dbReference>
<dbReference type="SMART" id="SM00049">
    <property type="entry name" value="DEP"/>
    <property type="match status" value="1"/>
</dbReference>
<evidence type="ECO:0000313" key="4">
    <source>
        <dbReference type="EMBL" id="GMI21107.1"/>
    </source>
</evidence>
<dbReference type="InterPro" id="IPR036388">
    <property type="entry name" value="WH-like_DNA-bd_sf"/>
</dbReference>
<dbReference type="Pfam" id="PF02141">
    <property type="entry name" value="DENN"/>
    <property type="match status" value="1"/>
</dbReference>
<feature type="region of interest" description="Disordered" evidence="1">
    <location>
        <begin position="985"/>
        <end position="1019"/>
    </location>
</feature>
<feature type="region of interest" description="Disordered" evidence="1">
    <location>
        <begin position="506"/>
        <end position="598"/>
    </location>
</feature>
<dbReference type="PANTHER" id="PTHR12296">
    <property type="entry name" value="DENN DOMAIN-CONTAINING PROTEIN 4"/>
    <property type="match status" value="1"/>
</dbReference>
<feature type="region of interest" description="Disordered" evidence="1">
    <location>
        <begin position="119"/>
        <end position="182"/>
    </location>
</feature>